<accession>A0AB36DNI9</accession>
<dbReference type="Proteomes" id="UP000078295">
    <property type="component" value="Unassembled WGS sequence"/>
</dbReference>
<protein>
    <submittedName>
        <fullName evidence="1">Uncharacterized protein</fullName>
    </submittedName>
</protein>
<evidence type="ECO:0000313" key="1">
    <source>
        <dbReference type="EMBL" id="OAV25009.1"/>
    </source>
</evidence>
<gene>
    <name evidence="1" type="ORF">AO370_1086</name>
</gene>
<dbReference type="AlphaFoldDB" id="A0AB36DNI9"/>
<dbReference type="EMBL" id="LXHQ01000031">
    <property type="protein sequence ID" value="OAV25009.1"/>
    <property type="molecule type" value="Genomic_DNA"/>
</dbReference>
<comment type="caution">
    <text evidence="1">The sequence shown here is derived from an EMBL/GenBank/DDBJ whole genome shotgun (WGS) entry which is preliminary data.</text>
</comment>
<sequence>MLTDKFNLSLEQNRFLAKKTSLKSFYENNDDNKDNKIVAWTYENCLYGMTI</sequence>
<evidence type="ECO:0000313" key="2">
    <source>
        <dbReference type="Proteomes" id="UP000078295"/>
    </source>
</evidence>
<reference evidence="1 2" key="1">
    <citation type="journal article" date="2016" name="Genome Biol. Evol.">
        <title>Comparative Genomic Analyses of the Moraxella catarrhalis Serosensitive and Seroresistant Lineages Demonstrate Their Independent Evolution.</title>
        <authorList>
            <person name="Earl J.P."/>
            <person name="de Vries S.P."/>
            <person name="Ahmed A."/>
            <person name="Powell E."/>
            <person name="Schultz M.P."/>
            <person name="Hermans P.W."/>
            <person name="Hill D.J."/>
            <person name="Zhou Z."/>
            <person name="Constantinidou C.I."/>
            <person name="Hu F.Z."/>
            <person name="Bootsma H.J."/>
            <person name="Ehrlich G.D."/>
        </authorList>
    </citation>
    <scope>NUCLEOTIDE SEQUENCE [LARGE SCALE GENOMIC DNA]</scope>
    <source>
        <strain evidence="1 2">F23</strain>
    </source>
</reference>
<organism evidence="1 2">
    <name type="scientific">Moraxella catarrhalis</name>
    <name type="common">Branhamella catarrhalis</name>
    <dbReference type="NCBI Taxonomy" id="480"/>
    <lineage>
        <taxon>Bacteria</taxon>
        <taxon>Pseudomonadati</taxon>
        <taxon>Pseudomonadota</taxon>
        <taxon>Gammaproteobacteria</taxon>
        <taxon>Moraxellales</taxon>
        <taxon>Moraxellaceae</taxon>
        <taxon>Moraxella</taxon>
    </lineage>
</organism>
<name>A0AB36DNI9_MORCA</name>
<proteinExistence type="predicted"/>